<evidence type="ECO:0000313" key="2">
    <source>
        <dbReference type="Proteomes" id="UP001314170"/>
    </source>
</evidence>
<reference evidence="1 2" key="1">
    <citation type="submission" date="2024-01" db="EMBL/GenBank/DDBJ databases">
        <authorList>
            <person name="Waweru B."/>
        </authorList>
    </citation>
    <scope>NUCLEOTIDE SEQUENCE [LARGE SCALE GENOMIC DNA]</scope>
</reference>
<dbReference type="EMBL" id="CAWUPB010001194">
    <property type="protein sequence ID" value="CAK7352392.1"/>
    <property type="molecule type" value="Genomic_DNA"/>
</dbReference>
<dbReference type="Proteomes" id="UP001314170">
    <property type="component" value="Unassembled WGS sequence"/>
</dbReference>
<gene>
    <name evidence="1" type="ORF">DCAF_LOCUS24200</name>
</gene>
<accession>A0AAV1SN98</accession>
<sequence>MGRRLRRLRHRKVDRSHVKFLIKKPSLRYDPFFIRTLHAEKYSEGNGQRYRLSRKDLMLYKARSMERFHSDYTEYQLIGEDDYHQVFFEIPKEPHIQNIYASTAFQLQIGSMTMIKLQKKTLCMTSKQNLLAESSHTDGRHYQKESSPTQCLTHQWHLNESSKSVAKNHRFWSYQLMGISLSKNDPQPSSSSRKEASDSRHCFYEILTPHSFEQMPYTFVSFHQKVTRKLI</sequence>
<name>A0AAV1SN98_9ROSI</name>
<comment type="caution">
    <text evidence="1">The sequence shown here is derived from an EMBL/GenBank/DDBJ whole genome shotgun (WGS) entry which is preliminary data.</text>
</comment>
<evidence type="ECO:0008006" key="3">
    <source>
        <dbReference type="Google" id="ProtNLM"/>
    </source>
</evidence>
<protein>
    <recommendedName>
        <fullName evidence="3">Maturase K</fullName>
    </recommendedName>
</protein>
<proteinExistence type="predicted"/>
<keyword evidence="2" id="KW-1185">Reference proteome</keyword>
<dbReference type="AlphaFoldDB" id="A0AAV1SN98"/>
<evidence type="ECO:0000313" key="1">
    <source>
        <dbReference type="EMBL" id="CAK7352392.1"/>
    </source>
</evidence>
<organism evidence="1 2">
    <name type="scientific">Dovyalis caffra</name>
    <dbReference type="NCBI Taxonomy" id="77055"/>
    <lineage>
        <taxon>Eukaryota</taxon>
        <taxon>Viridiplantae</taxon>
        <taxon>Streptophyta</taxon>
        <taxon>Embryophyta</taxon>
        <taxon>Tracheophyta</taxon>
        <taxon>Spermatophyta</taxon>
        <taxon>Magnoliopsida</taxon>
        <taxon>eudicotyledons</taxon>
        <taxon>Gunneridae</taxon>
        <taxon>Pentapetalae</taxon>
        <taxon>rosids</taxon>
        <taxon>fabids</taxon>
        <taxon>Malpighiales</taxon>
        <taxon>Salicaceae</taxon>
        <taxon>Flacourtieae</taxon>
        <taxon>Dovyalis</taxon>
    </lineage>
</organism>